<dbReference type="GO" id="GO:0140359">
    <property type="term" value="F:ABC-type transporter activity"/>
    <property type="evidence" value="ECO:0007669"/>
    <property type="project" value="InterPro"/>
</dbReference>
<keyword evidence="4 10" id="KW-0067">ATP-binding</keyword>
<dbReference type="GO" id="GO:0016887">
    <property type="term" value="F:ATP hydrolysis activity"/>
    <property type="evidence" value="ECO:0007669"/>
    <property type="project" value="InterPro"/>
</dbReference>
<dbReference type="Gene3D" id="1.20.1560.10">
    <property type="entry name" value="ABC transporter type 1, transmembrane domain"/>
    <property type="match status" value="1"/>
</dbReference>
<dbReference type="InterPro" id="IPR003439">
    <property type="entry name" value="ABC_transporter-like_ATP-bd"/>
</dbReference>
<evidence type="ECO:0000259" key="8">
    <source>
        <dbReference type="PROSITE" id="PS50893"/>
    </source>
</evidence>
<evidence type="ECO:0000313" key="10">
    <source>
        <dbReference type="EMBL" id="RGS44731.1"/>
    </source>
</evidence>
<feature type="transmembrane region" description="Helical" evidence="7">
    <location>
        <begin position="7"/>
        <end position="31"/>
    </location>
</feature>
<dbReference type="PROSITE" id="PS50893">
    <property type="entry name" value="ABC_TRANSPORTER_2"/>
    <property type="match status" value="1"/>
</dbReference>
<dbReference type="SMART" id="SM00382">
    <property type="entry name" value="AAA"/>
    <property type="match status" value="1"/>
</dbReference>
<dbReference type="InterPro" id="IPR027417">
    <property type="entry name" value="P-loop_NTPase"/>
</dbReference>
<evidence type="ECO:0000256" key="4">
    <source>
        <dbReference type="ARBA" id="ARBA00022840"/>
    </source>
</evidence>
<dbReference type="GO" id="GO:0005886">
    <property type="term" value="C:plasma membrane"/>
    <property type="evidence" value="ECO:0007669"/>
    <property type="project" value="UniProtKB-SubCell"/>
</dbReference>
<dbReference type="Gene3D" id="3.40.50.300">
    <property type="entry name" value="P-loop containing nucleotide triphosphate hydrolases"/>
    <property type="match status" value="1"/>
</dbReference>
<keyword evidence="3" id="KW-0547">Nucleotide-binding</keyword>
<organism evidence="10 11">
    <name type="scientific">Holdemanella biformis</name>
    <dbReference type="NCBI Taxonomy" id="1735"/>
    <lineage>
        <taxon>Bacteria</taxon>
        <taxon>Bacillati</taxon>
        <taxon>Bacillota</taxon>
        <taxon>Erysipelotrichia</taxon>
        <taxon>Erysipelotrichales</taxon>
        <taxon>Erysipelotrichaceae</taxon>
        <taxon>Holdemanella</taxon>
    </lineage>
</organism>
<dbReference type="InterPro" id="IPR003593">
    <property type="entry name" value="AAA+_ATPase"/>
</dbReference>
<keyword evidence="2 7" id="KW-0812">Transmembrane</keyword>
<feature type="transmembrane region" description="Helical" evidence="7">
    <location>
        <begin position="115"/>
        <end position="139"/>
    </location>
</feature>
<keyword evidence="6 7" id="KW-0472">Membrane</keyword>
<feature type="transmembrane region" description="Helical" evidence="7">
    <location>
        <begin position="43"/>
        <end position="71"/>
    </location>
</feature>
<reference evidence="10 11" key="1">
    <citation type="submission" date="2018-08" db="EMBL/GenBank/DDBJ databases">
        <title>A genome reference for cultivated species of the human gut microbiota.</title>
        <authorList>
            <person name="Zou Y."/>
            <person name="Xue W."/>
            <person name="Luo G."/>
        </authorList>
    </citation>
    <scope>NUCLEOTIDE SEQUENCE [LARGE SCALE GENOMIC DNA]</scope>
    <source>
        <strain evidence="10 11">AF22-10AC</strain>
    </source>
</reference>
<evidence type="ECO:0000256" key="3">
    <source>
        <dbReference type="ARBA" id="ARBA00022741"/>
    </source>
</evidence>
<comment type="subcellular location">
    <subcellularLocation>
        <location evidence="1">Cell membrane</location>
        <topology evidence="1">Multi-pass membrane protein</topology>
    </subcellularLocation>
</comment>
<feature type="domain" description="ABC transmembrane type-1" evidence="9">
    <location>
        <begin position="11"/>
        <end position="283"/>
    </location>
</feature>
<dbReference type="InterPro" id="IPR039421">
    <property type="entry name" value="Type_1_exporter"/>
</dbReference>
<evidence type="ECO:0000256" key="2">
    <source>
        <dbReference type="ARBA" id="ARBA00022692"/>
    </source>
</evidence>
<dbReference type="GO" id="GO:0005524">
    <property type="term" value="F:ATP binding"/>
    <property type="evidence" value="ECO:0007669"/>
    <property type="project" value="UniProtKB-KW"/>
</dbReference>
<dbReference type="PANTHER" id="PTHR24221:SF654">
    <property type="entry name" value="ATP-BINDING CASSETTE SUB-FAMILY B MEMBER 6"/>
    <property type="match status" value="1"/>
</dbReference>
<dbReference type="PROSITE" id="PS50929">
    <property type="entry name" value="ABC_TM1F"/>
    <property type="match status" value="1"/>
</dbReference>
<comment type="caution">
    <text evidence="10">The sequence shown here is derived from an EMBL/GenBank/DDBJ whole genome shotgun (WGS) entry which is preliminary data.</text>
</comment>
<accession>A0A412IX35</accession>
<proteinExistence type="predicted"/>
<dbReference type="Pfam" id="PF00005">
    <property type="entry name" value="ABC_tran"/>
    <property type="match status" value="1"/>
</dbReference>
<dbReference type="SUPFAM" id="SSF52540">
    <property type="entry name" value="P-loop containing nucleoside triphosphate hydrolases"/>
    <property type="match status" value="1"/>
</dbReference>
<evidence type="ECO:0000313" key="11">
    <source>
        <dbReference type="Proteomes" id="UP000285274"/>
    </source>
</evidence>
<protein>
    <submittedName>
        <fullName evidence="10">ABC transporter ATP-binding protein</fullName>
    </submittedName>
</protein>
<evidence type="ECO:0000256" key="7">
    <source>
        <dbReference type="SAM" id="Phobius"/>
    </source>
</evidence>
<evidence type="ECO:0000256" key="1">
    <source>
        <dbReference type="ARBA" id="ARBA00004651"/>
    </source>
</evidence>
<dbReference type="AlphaFoldDB" id="A0A412IX35"/>
<sequence length="500" mass="58641">MIEKRDYFQLLLHFLLIVVLSLIQTIYPIFVSEILTVQSTVNSIFVIVCSLIVGKMIVNICDLILSGSMYWNFFKRLRMKLIHNLVYMDYEDVLKRSVGELTQTVENDSSQVIEFYLVFLMTLLKDILFLLGVVCIAFIKSWIIGVLLIVMLIFLFIVFRWINKVSEVKWAQTKQAYQNLFDMFSTCYLMMTELKKINRESYLEKKLNTFIQFAFKSDLISGFISYQLWISTIFSFGMIKFIVLLIGCTQNINLSFIYLFVYYIDLLDDPIYELRTQMENIPSAKKAQERVFALLKIKSKLHFGTKFLNGNICCIDLDHVHFGYNENLVLKDCSLHFENGNIYGLIGPSGSGKSTLINLIAHLYEPQSGTIYINNVRLNEYKEKETLKEIEYIGQNEKNLNPYEIVDPYHRYSREKMEKDLGYTLNDELSKGQLQYLYLYKALRSEKSVIILDEIFSYVDMDKIKNAFSKFKEMKKIIIVVTHEKEVMQFFDSTISMEDL</sequence>
<evidence type="ECO:0000259" key="9">
    <source>
        <dbReference type="PROSITE" id="PS50929"/>
    </source>
</evidence>
<feature type="transmembrane region" description="Helical" evidence="7">
    <location>
        <begin position="145"/>
        <end position="162"/>
    </location>
</feature>
<dbReference type="RefSeq" id="WP_118320509.1">
    <property type="nucleotide sequence ID" value="NZ_QRVM01000057.1"/>
</dbReference>
<dbReference type="InterPro" id="IPR036640">
    <property type="entry name" value="ABC1_TM_sf"/>
</dbReference>
<gene>
    <name evidence="10" type="ORF">DWX92_10035</name>
</gene>
<keyword evidence="5 7" id="KW-1133">Transmembrane helix</keyword>
<dbReference type="Pfam" id="PF00664">
    <property type="entry name" value="ABC_membrane"/>
    <property type="match status" value="1"/>
</dbReference>
<dbReference type="SUPFAM" id="SSF90123">
    <property type="entry name" value="ABC transporter transmembrane region"/>
    <property type="match status" value="1"/>
</dbReference>
<evidence type="ECO:0000256" key="6">
    <source>
        <dbReference type="ARBA" id="ARBA00023136"/>
    </source>
</evidence>
<feature type="domain" description="ABC transporter" evidence="8">
    <location>
        <begin position="315"/>
        <end position="500"/>
    </location>
</feature>
<dbReference type="Proteomes" id="UP000285274">
    <property type="component" value="Unassembled WGS sequence"/>
</dbReference>
<dbReference type="InterPro" id="IPR011527">
    <property type="entry name" value="ABC1_TM_dom"/>
</dbReference>
<dbReference type="EMBL" id="QRVM01000057">
    <property type="protein sequence ID" value="RGS44731.1"/>
    <property type="molecule type" value="Genomic_DNA"/>
</dbReference>
<name>A0A412IX35_9FIRM</name>
<dbReference type="PANTHER" id="PTHR24221">
    <property type="entry name" value="ATP-BINDING CASSETTE SUB-FAMILY B"/>
    <property type="match status" value="1"/>
</dbReference>
<evidence type="ECO:0000256" key="5">
    <source>
        <dbReference type="ARBA" id="ARBA00022989"/>
    </source>
</evidence>